<dbReference type="AlphaFoldDB" id="A0AAD5SNZ5"/>
<proteinExistence type="predicted"/>
<evidence type="ECO:0000313" key="1">
    <source>
        <dbReference type="EMBL" id="KAJ3086668.1"/>
    </source>
</evidence>
<dbReference type="EMBL" id="JADGJH010004228">
    <property type="protein sequence ID" value="KAJ3086668.1"/>
    <property type="molecule type" value="Genomic_DNA"/>
</dbReference>
<organism evidence="1 2">
    <name type="scientific">Physocladia obscura</name>
    <dbReference type="NCBI Taxonomy" id="109957"/>
    <lineage>
        <taxon>Eukaryota</taxon>
        <taxon>Fungi</taxon>
        <taxon>Fungi incertae sedis</taxon>
        <taxon>Chytridiomycota</taxon>
        <taxon>Chytridiomycota incertae sedis</taxon>
        <taxon>Chytridiomycetes</taxon>
        <taxon>Chytridiales</taxon>
        <taxon>Chytriomycetaceae</taxon>
        <taxon>Physocladia</taxon>
    </lineage>
</organism>
<reference evidence="1" key="1">
    <citation type="submission" date="2020-05" db="EMBL/GenBank/DDBJ databases">
        <title>Phylogenomic resolution of chytrid fungi.</title>
        <authorList>
            <person name="Stajich J.E."/>
            <person name="Amses K."/>
            <person name="Simmons R."/>
            <person name="Seto K."/>
            <person name="Myers J."/>
            <person name="Bonds A."/>
            <person name="Quandt C.A."/>
            <person name="Barry K."/>
            <person name="Liu P."/>
            <person name="Grigoriev I."/>
            <person name="Longcore J.E."/>
            <person name="James T.Y."/>
        </authorList>
    </citation>
    <scope>NUCLEOTIDE SEQUENCE</scope>
    <source>
        <strain evidence="1">JEL0513</strain>
    </source>
</reference>
<comment type="caution">
    <text evidence="1">The sequence shown here is derived from an EMBL/GenBank/DDBJ whole genome shotgun (WGS) entry which is preliminary data.</text>
</comment>
<name>A0AAD5SNZ5_9FUNG</name>
<protein>
    <submittedName>
        <fullName evidence="1">Uncharacterized protein</fullName>
    </submittedName>
</protein>
<keyword evidence="2" id="KW-1185">Reference proteome</keyword>
<gene>
    <name evidence="1" type="ORF">HK100_008627</name>
</gene>
<evidence type="ECO:0000313" key="2">
    <source>
        <dbReference type="Proteomes" id="UP001211907"/>
    </source>
</evidence>
<sequence length="63" mass="6997">MNICSGCLTSLRKYSAKPPKFAIAKGFWLHQLPEEFNGLNYTNKAMCASVQTGIKPYSTYGGY</sequence>
<feature type="non-terminal residue" evidence="1">
    <location>
        <position position="63"/>
    </location>
</feature>
<accession>A0AAD5SNZ5</accession>
<dbReference type="Proteomes" id="UP001211907">
    <property type="component" value="Unassembled WGS sequence"/>
</dbReference>